<protein>
    <submittedName>
        <fullName evidence="1">Uncharacterized protein</fullName>
    </submittedName>
</protein>
<dbReference type="AlphaFoldDB" id="A0A1I2HQR5"/>
<keyword evidence="2" id="KW-1185">Reference proteome</keyword>
<sequence>MLAPREEKSVAFDSIRDLITSQVADSVFTSDADMYLREGIVLKGKHFGLQLISTEGVVVIDKDCVLLPSSTRPCKIIAKRIAVMGQAALSRLQADETLLVLQGSRLLVQHMIYGRTLVVSDDSETIVTEGTRKLLPRERRAEQVYNATAREVQGAQSFDDAVQQHNARIEAALGEDLMTPEEEASQAERHHAGLTVVR</sequence>
<organism evidence="1 2">
    <name type="scientific">Paracidovorax wautersii</name>
    <dbReference type="NCBI Taxonomy" id="1177982"/>
    <lineage>
        <taxon>Bacteria</taxon>
        <taxon>Pseudomonadati</taxon>
        <taxon>Pseudomonadota</taxon>
        <taxon>Betaproteobacteria</taxon>
        <taxon>Burkholderiales</taxon>
        <taxon>Comamonadaceae</taxon>
        <taxon>Paracidovorax</taxon>
    </lineage>
</organism>
<gene>
    <name evidence="1" type="ORF">SAMN04489711_1267</name>
</gene>
<evidence type="ECO:0000313" key="1">
    <source>
        <dbReference type="EMBL" id="SFF31157.1"/>
    </source>
</evidence>
<reference evidence="2" key="1">
    <citation type="submission" date="2016-10" db="EMBL/GenBank/DDBJ databases">
        <authorList>
            <person name="Varghese N."/>
            <person name="Submissions S."/>
        </authorList>
    </citation>
    <scope>NUCLEOTIDE SEQUENCE [LARGE SCALE GENOMIC DNA]</scope>
    <source>
        <strain evidence="2">DSM 27981</strain>
    </source>
</reference>
<evidence type="ECO:0000313" key="2">
    <source>
        <dbReference type="Proteomes" id="UP000199119"/>
    </source>
</evidence>
<accession>A0A1I2HQR5</accession>
<dbReference type="EMBL" id="FONX01000026">
    <property type="protein sequence ID" value="SFF31157.1"/>
    <property type="molecule type" value="Genomic_DNA"/>
</dbReference>
<dbReference type="RefSeq" id="WP_139222916.1">
    <property type="nucleotide sequence ID" value="NZ_FONX01000026.1"/>
</dbReference>
<name>A0A1I2HQR5_9BURK</name>
<dbReference type="Proteomes" id="UP000199119">
    <property type="component" value="Unassembled WGS sequence"/>
</dbReference>
<proteinExistence type="predicted"/>